<feature type="region of interest" description="Disordered" evidence="7">
    <location>
        <begin position="740"/>
        <end position="766"/>
    </location>
</feature>
<keyword evidence="6" id="KW-0788">Thiol protease</keyword>
<keyword evidence="3" id="KW-0645">Protease</keyword>
<keyword evidence="4" id="KW-0833">Ubl conjugation pathway</keyword>
<protein>
    <recommendedName>
        <fullName evidence="2">ubiquitinyl hydrolase 1</fullName>
        <ecNumber evidence="2">3.4.19.12</ecNumber>
    </recommendedName>
</protein>
<feature type="region of interest" description="Disordered" evidence="7">
    <location>
        <begin position="1"/>
        <end position="24"/>
    </location>
</feature>
<dbReference type="InterPro" id="IPR018200">
    <property type="entry name" value="USP_CS"/>
</dbReference>
<gene>
    <name evidence="9" type="primary">Usp43</name>
</gene>
<dbReference type="Pfam" id="PF00443">
    <property type="entry name" value="UCH"/>
    <property type="match status" value="2"/>
</dbReference>
<feature type="domain" description="USP" evidence="8">
    <location>
        <begin position="101"/>
        <end position="666"/>
    </location>
</feature>
<dbReference type="InterPro" id="IPR038765">
    <property type="entry name" value="Papain-like_cys_pep_sf"/>
</dbReference>
<feature type="region of interest" description="Disordered" evidence="7">
    <location>
        <begin position="976"/>
        <end position="1059"/>
    </location>
</feature>
<reference evidence="9" key="2">
    <citation type="submission" date="2025-08" db="UniProtKB">
        <authorList>
            <consortium name="Ensembl"/>
        </authorList>
    </citation>
    <scope>IDENTIFICATION</scope>
    <source>
        <strain evidence="9">Brown Norway</strain>
    </source>
</reference>
<proteinExistence type="predicted"/>
<dbReference type="CDD" id="cd02674">
    <property type="entry name" value="Peptidase_C19R"/>
    <property type="match status" value="1"/>
</dbReference>
<accession>A0ABK0LE11</accession>
<dbReference type="InterPro" id="IPR001394">
    <property type="entry name" value="Peptidase_C19_UCH"/>
</dbReference>
<dbReference type="Ensembl" id="ENSRNOT00000157747.1">
    <property type="protein sequence ID" value="ENSRNOP00000102990.1"/>
    <property type="gene ID" value="ENSRNOG00000003785.9"/>
</dbReference>
<organism evidence="9 10">
    <name type="scientific">Rattus norvegicus</name>
    <name type="common">Rat</name>
    <dbReference type="NCBI Taxonomy" id="10116"/>
    <lineage>
        <taxon>Eukaryota</taxon>
        <taxon>Metazoa</taxon>
        <taxon>Chordata</taxon>
        <taxon>Craniata</taxon>
        <taxon>Vertebrata</taxon>
        <taxon>Euteleostomi</taxon>
        <taxon>Mammalia</taxon>
        <taxon>Eutheria</taxon>
        <taxon>Euarchontoglires</taxon>
        <taxon>Glires</taxon>
        <taxon>Rodentia</taxon>
        <taxon>Myomorpha</taxon>
        <taxon>Muroidea</taxon>
        <taxon>Muridae</taxon>
        <taxon>Murinae</taxon>
        <taxon>Rattus</taxon>
    </lineage>
</organism>
<feature type="compositionally biased region" description="Low complexity" evidence="7">
    <location>
        <begin position="913"/>
        <end position="922"/>
    </location>
</feature>
<dbReference type="PROSITE" id="PS00972">
    <property type="entry name" value="USP_1"/>
    <property type="match status" value="1"/>
</dbReference>
<dbReference type="InterPro" id="IPR028889">
    <property type="entry name" value="USP"/>
</dbReference>
<feature type="compositionally biased region" description="Low complexity" evidence="7">
    <location>
        <begin position="1048"/>
        <end position="1059"/>
    </location>
</feature>
<evidence type="ECO:0000256" key="2">
    <source>
        <dbReference type="ARBA" id="ARBA00012759"/>
    </source>
</evidence>
<feature type="region of interest" description="Disordered" evidence="7">
    <location>
        <begin position="792"/>
        <end position="851"/>
    </location>
</feature>
<dbReference type="InterPro" id="IPR050185">
    <property type="entry name" value="Ub_carboxyl-term_hydrolase"/>
</dbReference>
<dbReference type="RGD" id="2303824">
    <property type="gene designation" value="Usp43"/>
</dbReference>
<dbReference type="SUPFAM" id="SSF54001">
    <property type="entry name" value="Cysteine proteinases"/>
    <property type="match status" value="1"/>
</dbReference>
<dbReference type="Gene3D" id="3.90.70.10">
    <property type="entry name" value="Cysteine proteinases"/>
    <property type="match status" value="3"/>
</dbReference>
<dbReference type="Proteomes" id="UP000002494">
    <property type="component" value="Chromosome 10"/>
</dbReference>
<dbReference type="PROSITE" id="PS50235">
    <property type="entry name" value="USP_3"/>
    <property type="match status" value="1"/>
</dbReference>
<reference evidence="9" key="1">
    <citation type="submission" date="2024-01" db="EMBL/GenBank/DDBJ databases">
        <title>GRCr8: a new rat reference genome assembly contstructed from accurate long reads and long range scaffolding.</title>
        <authorList>
            <person name="Doris P.A."/>
            <person name="Kalbfleisch T."/>
            <person name="Li K."/>
            <person name="Howe K."/>
            <person name="Wood J."/>
        </authorList>
    </citation>
    <scope>NUCLEOTIDE SEQUENCE [LARGE SCALE GENOMIC DNA]</scope>
    <source>
        <strain evidence="9">Brown Norway</strain>
    </source>
</reference>
<keyword evidence="10" id="KW-1185">Reference proteome</keyword>
<feature type="compositionally biased region" description="Polar residues" evidence="7">
    <location>
        <begin position="831"/>
        <end position="846"/>
    </location>
</feature>
<dbReference type="PANTHER" id="PTHR21646:SF20">
    <property type="entry name" value="UBIQUITIN CARBOXYL-TERMINAL HYDROLASE 43"/>
    <property type="match status" value="1"/>
</dbReference>
<name>A0ABK0LE11_RAT</name>
<evidence type="ECO:0000313" key="10">
    <source>
        <dbReference type="Proteomes" id="UP000002494"/>
    </source>
</evidence>
<feature type="region of interest" description="Disordered" evidence="7">
    <location>
        <begin position="894"/>
        <end position="941"/>
    </location>
</feature>
<reference evidence="9" key="3">
    <citation type="submission" date="2025-09" db="UniProtKB">
        <authorList>
            <consortium name="Ensembl"/>
        </authorList>
    </citation>
    <scope>IDENTIFICATION</scope>
    <source>
        <strain evidence="9">Brown Norway</strain>
    </source>
</reference>
<evidence type="ECO:0000256" key="6">
    <source>
        <dbReference type="ARBA" id="ARBA00022807"/>
    </source>
</evidence>
<keyword evidence="5" id="KW-0378">Hydrolase</keyword>
<dbReference type="GeneTree" id="ENSGT00940000158772"/>
<evidence type="ECO:0000256" key="7">
    <source>
        <dbReference type="SAM" id="MobiDB-lite"/>
    </source>
</evidence>
<dbReference type="PANTHER" id="PTHR21646">
    <property type="entry name" value="UBIQUITIN CARBOXYL-TERMINAL HYDROLASE"/>
    <property type="match status" value="1"/>
</dbReference>
<feature type="region of interest" description="Disordered" evidence="7">
    <location>
        <begin position="36"/>
        <end position="102"/>
    </location>
</feature>
<sequence>MDPGVGDALGEGPPAPRPRRRRSLRRLLNRFLLALVSRSRSGDSPPRAPAQPSPYDGDGEGGFACAPGPAPASSGSPGPDRPLGSQPQISSGDGARPPGAQGLKNHGNTCFMNAVVQCLSNTDLLAEFLALGRYRAVPGRAEVTEQLAALVRALWTREYTPQLSAEFKLPPEASKISEDLRSSAAPPSLGPSFVQSHFQAQYRSSLTCPHCLKQSNTFDPFLCVSLPIPLRQTRFLSVTLVFPSKSQRFLRVGLAVPILSTVAALRKMVAEEGGVPAEEVILVELYPNGFQRSFFDEEDLNTIAEGDNVYAFQVPPLPGPGTLAAHPPGLSVSPRLAVRDSQRFSVPLHSENRVLILFCNLVGSGQQASRFGPPFLIREDRTISWAQLQQCILSKVRCLMRNEVSAQDLGTLFSIRVVGLSLACSYLSPQDSRPLCHWAVDRALHLRRPGGPPHVKLAVEWDSSVTERLFGSLQEERVQDADSVWRQQQAHQQPSCTLDECFQSYTKEEQLAQDDAWKCPHCQVLQQGVVKLSLWTLPDILIIHLKRFCQVGERRNKLSTLVKFPLSGLNMAPHVARRSTNSKAGPGPWSSWKQPICLPTTYPLDFLYDLYAVCNHHGSLQGGHYTAYCRNSLDGQWYSYDDSTVEPLREDEVNTRGAYILFYQKRNSIPPWSASSSMRGSTSSSLSDHWLMRLGSLNNSTRGSLMSWSSAPCPSVARVPDSPVFTNGVCQQDKGVEAGPLVQGVGGRSISMKVPPTSRSRHGPFKTMPLRWSFGHREKRPGASVELVEYLESRRRPRSTSQSIVPLLTRAAGGDETSASPRSDATLPAKSDNSGRATGQGTNGVPLSSCHLNHHSALGSLDDGLHTARTRTGNASQDIRLPKKFDLPLTVMPSAEDGKHARPEGQKMTTWKGSSQVGSQSSPPSPSTGLLRNFKDNGLGTLPKMKAKAAMEERAPDKDRGQGTFTLLKSVFWKKEHKRAVRTESSPPAPSISLASDRLSPALNEHARGSSPALRIRESPARGLGNHSERDIRSAPSSLHLPRKASRPPRASAAVSSQRTIPGELTSYGTLQRVKYHTLSLGRKKSLPESSF</sequence>
<evidence type="ECO:0000313" key="9">
    <source>
        <dbReference type="Ensembl" id="ENSRNOP00000102990.1"/>
    </source>
</evidence>
<evidence type="ECO:0000256" key="5">
    <source>
        <dbReference type="ARBA" id="ARBA00022801"/>
    </source>
</evidence>
<feature type="compositionally biased region" description="Basic and acidic residues" evidence="7">
    <location>
        <begin position="896"/>
        <end position="905"/>
    </location>
</feature>
<evidence type="ECO:0000259" key="8">
    <source>
        <dbReference type="PROSITE" id="PS50235"/>
    </source>
</evidence>
<evidence type="ECO:0000256" key="3">
    <source>
        <dbReference type="ARBA" id="ARBA00022670"/>
    </source>
</evidence>
<comment type="catalytic activity">
    <reaction evidence="1">
        <text>Thiol-dependent hydrolysis of ester, thioester, amide, peptide and isopeptide bonds formed by the C-terminal Gly of ubiquitin (a 76-residue protein attached to proteins as an intracellular targeting signal).</text>
        <dbReference type="EC" id="3.4.19.12"/>
    </reaction>
</comment>
<evidence type="ECO:0000256" key="4">
    <source>
        <dbReference type="ARBA" id="ARBA00022786"/>
    </source>
</evidence>
<dbReference type="PROSITE" id="PS00973">
    <property type="entry name" value="USP_2"/>
    <property type="match status" value="1"/>
</dbReference>
<evidence type="ECO:0000256" key="1">
    <source>
        <dbReference type="ARBA" id="ARBA00000707"/>
    </source>
</evidence>
<dbReference type="EC" id="3.4.19.12" evidence="2"/>